<dbReference type="Pfam" id="PF13193">
    <property type="entry name" value="AMP-binding_C"/>
    <property type="match status" value="1"/>
</dbReference>
<dbReference type="Gene3D" id="3.30.300.30">
    <property type="match status" value="1"/>
</dbReference>
<proteinExistence type="predicted"/>
<protein>
    <submittedName>
        <fullName evidence="4">Amino acid adenylation domain-containing protein</fullName>
    </submittedName>
</protein>
<evidence type="ECO:0000259" key="3">
    <source>
        <dbReference type="Pfam" id="PF13193"/>
    </source>
</evidence>
<organism evidence="4 5">
    <name type="scientific">Streptomyces bauhiniae</name>
    <dbReference type="NCBI Taxonomy" id="2340725"/>
    <lineage>
        <taxon>Bacteria</taxon>
        <taxon>Bacillati</taxon>
        <taxon>Actinomycetota</taxon>
        <taxon>Actinomycetes</taxon>
        <taxon>Kitasatosporales</taxon>
        <taxon>Streptomycetaceae</taxon>
        <taxon>Streptomyces</taxon>
    </lineage>
</organism>
<dbReference type="GO" id="GO:0005737">
    <property type="term" value="C:cytoplasm"/>
    <property type="evidence" value="ECO:0007669"/>
    <property type="project" value="TreeGrafter"/>
</dbReference>
<dbReference type="GO" id="GO:0043041">
    <property type="term" value="P:amino acid activation for nonribosomal peptide biosynthetic process"/>
    <property type="evidence" value="ECO:0007669"/>
    <property type="project" value="TreeGrafter"/>
</dbReference>
<feature type="region of interest" description="Disordered" evidence="1">
    <location>
        <begin position="489"/>
        <end position="513"/>
    </location>
</feature>
<evidence type="ECO:0000313" key="4">
    <source>
        <dbReference type="EMBL" id="NEB92885.1"/>
    </source>
</evidence>
<evidence type="ECO:0000313" key="5">
    <source>
        <dbReference type="Proteomes" id="UP000470520"/>
    </source>
</evidence>
<dbReference type="InterPro" id="IPR010071">
    <property type="entry name" value="AA_adenyl_dom"/>
</dbReference>
<dbReference type="GO" id="GO:0031177">
    <property type="term" value="F:phosphopantetheine binding"/>
    <property type="evidence" value="ECO:0007669"/>
    <property type="project" value="TreeGrafter"/>
</dbReference>
<dbReference type="Gene3D" id="3.40.50.980">
    <property type="match status" value="2"/>
</dbReference>
<dbReference type="Pfam" id="PF00501">
    <property type="entry name" value="AMP-binding"/>
    <property type="match status" value="1"/>
</dbReference>
<dbReference type="RefSeq" id="WP_164188801.1">
    <property type="nucleotide sequence ID" value="NZ_JAAGMR010000177.1"/>
</dbReference>
<accession>A0A7K3QST4</accession>
<dbReference type="EMBL" id="JAAGMR010000177">
    <property type="protein sequence ID" value="NEB92885.1"/>
    <property type="molecule type" value="Genomic_DNA"/>
</dbReference>
<dbReference type="CDD" id="cd05930">
    <property type="entry name" value="A_NRPS"/>
    <property type="match status" value="1"/>
</dbReference>
<dbReference type="Gene3D" id="2.30.38.10">
    <property type="entry name" value="Luciferase, Domain 3"/>
    <property type="match status" value="1"/>
</dbReference>
<name>A0A7K3QST4_9ACTN</name>
<dbReference type="PANTHER" id="PTHR45527">
    <property type="entry name" value="NONRIBOSOMAL PEPTIDE SYNTHETASE"/>
    <property type="match status" value="1"/>
</dbReference>
<dbReference type="InterPro" id="IPR000873">
    <property type="entry name" value="AMP-dep_synth/lig_dom"/>
</dbReference>
<gene>
    <name evidence="4" type="ORF">G3I21_14490</name>
</gene>
<dbReference type="Proteomes" id="UP000470520">
    <property type="component" value="Unassembled WGS sequence"/>
</dbReference>
<feature type="domain" description="AMP-binding enzyme C-terminal" evidence="3">
    <location>
        <begin position="424"/>
        <end position="498"/>
    </location>
</feature>
<dbReference type="SUPFAM" id="SSF56801">
    <property type="entry name" value="Acetyl-CoA synthetase-like"/>
    <property type="match status" value="1"/>
</dbReference>
<feature type="domain" description="AMP-dependent synthetase/ligase" evidence="2">
    <location>
        <begin position="14"/>
        <end position="366"/>
    </location>
</feature>
<dbReference type="PANTHER" id="PTHR45527:SF1">
    <property type="entry name" value="FATTY ACID SYNTHASE"/>
    <property type="match status" value="1"/>
</dbReference>
<reference evidence="4 5" key="1">
    <citation type="submission" date="2020-01" db="EMBL/GenBank/DDBJ databases">
        <title>Insect and environment-associated Actinomycetes.</title>
        <authorList>
            <person name="Currrie C."/>
            <person name="Chevrette M."/>
            <person name="Carlson C."/>
            <person name="Stubbendieck R."/>
            <person name="Wendt-Pienkowski E."/>
        </authorList>
    </citation>
    <scope>NUCLEOTIDE SEQUENCE [LARGE SCALE GENOMIC DNA]</scope>
    <source>
        <strain evidence="4 5">SID7754</strain>
    </source>
</reference>
<sequence>MTAEPSYVDAILAHAAAAPGAPALVTPEGVLTYGELGLRIEASARRLAACGVGPERVCAVALERGPQAVVAMAAVSLAGGAFLTLDVDAPPPRLQAMADSARAGALLTTAALADKLRLAVPGPTVPIDVESGAVPDGGPETDACTALPRILESSLAYVSHTSGSTGTPNAVLIEHRGLTRYLRFVAADYELGPHTTALQLAPLGYDASVRDTFAPLVAGARLVLADRSVLLRAEGFAETVRRFGVDTVLSATPSLLTFLTRHESIAAELRGLRLTVSSGESLRPFLASGAHRALGGGLVNQYGPTECTMTSTRLHLPERPETAADLIGTPIDGVAVRLLDDGGEPVADGGIGEIHIAGTGVARGYLGRAALTAERFLPDPAGPPGARMYRTGDLARRRLDGTLEYLGRRDRQIKIRGYRVDPAEIEGELLGHPAVTGAVVTAETDGQGRTYLVAHVSGSLEQVTDAALRAHLARTLPFHLMPRRFARIDRVPTTSTGKADRRALSDPPLDPAP</sequence>
<dbReference type="NCBIfam" id="TIGR01733">
    <property type="entry name" value="AA-adenyl-dom"/>
    <property type="match status" value="1"/>
</dbReference>
<comment type="caution">
    <text evidence="4">The sequence shown here is derived from an EMBL/GenBank/DDBJ whole genome shotgun (WGS) entry which is preliminary data.</text>
</comment>
<dbReference type="InterPro" id="IPR045851">
    <property type="entry name" value="AMP-bd_C_sf"/>
</dbReference>
<dbReference type="AlphaFoldDB" id="A0A7K3QST4"/>
<dbReference type="GO" id="GO:0044550">
    <property type="term" value="P:secondary metabolite biosynthetic process"/>
    <property type="evidence" value="ECO:0007669"/>
    <property type="project" value="TreeGrafter"/>
</dbReference>
<evidence type="ECO:0000256" key="1">
    <source>
        <dbReference type="SAM" id="MobiDB-lite"/>
    </source>
</evidence>
<evidence type="ECO:0000259" key="2">
    <source>
        <dbReference type="Pfam" id="PF00501"/>
    </source>
</evidence>
<dbReference type="InterPro" id="IPR025110">
    <property type="entry name" value="AMP-bd_C"/>
</dbReference>